<dbReference type="STRING" id="196164.gene:10741006"/>
<gene>
    <name evidence="12" type="primary">whiB</name>
</gene>
<proteinExistence type="inferred from homology"/>
<dbReference type="Proteomes" id="UP000001409">
    <property type="component" value="Chromosome"/>
</dbReference>
<evidence type="ECO:0000256" key="11">
    <source>
        <dbReference type="ARBA" id="ARBA00023163"/>
    </source>
</evidence>
<evidence type="ECO:0000313" key="15">
    <source>
        <dbReference type="Proteomes" id="UP000001409"/>
    </source>
</evidence>
<keyword evidence="4 12" id="KW-0963">Cytoplasm</keyword>
<evidence type="ECO:0000256" key="8">
    <source>
        <dbReference type="ARBA" id="ARBA00023015"/>
    </source>
</evidence>
<dbReference type="eggNOG" id="ENOG5032S23">
    <property type="taxonomic scope" value="Bacteria"/>
</dbReference>
<evidence type="ECO:0000256" key="4">
    <source>
        <dbReference type="ARBA" id="ARBA00022490"/>
    </source>
</evidence>
<organism evidence="14 15">
    <name type="scientific">Corynebacterium efficiens (strain DSM 44549 / YS-314 / AJ 12310 / JCM 11189 / NBRC 100395)</name>
    <dbReference type="NCBI Taxonomy" id="196164"/>
    <lineage>
        <taxon>Bacteria</taxon>
        <taxon>Bacillati</taxon>
        <taxon>Actinomycetota</taxon>
        <taxon>Actinomycetes</taxon>
        <taxon>Mycobacteriales</taxon>
        <taxon>Corynebacteriaceae</taxon>
        <taxon>Corynebacterium</taxon>
    </lineage>
</organism>
<keyword evidence="8 12" id="KW-0805">Transcription regulation</keyword>
<dbReference type="KEGG" id="cef:CE0604"/>
<dbReference type="GO" id="GO:0047134">
    <property type="term" value="F:protein-disulfide reductase [NAD(P)H] activity"/>
    <property type="evidence" value="ECO:0007669"/>
    <property type="project" value="TreeGrafter"/>
</dbReference>
<keyword evidence="3 12" id="KW-0004">4Fe-4S</keyword>
<dbReference type="GO" id="GO:0035731">
    <property type="term" value="F:dinitrosyl-iron complex binding"/>
    <property type="evidence" value="ECO:0007669"/>
    <property type="project" value="UniProtKB-UniRule"/>
</dbReference>
<dbReference type="GO" id="GO:0003677">
    <property type="term" value="F:DNA binding"/>
    <property type="evidence" value="ECO:0007669"/>
    <property type="project" value="UniProtKB-UniRule"/>
</dbReference>
<evidence type="ECO:0000256" key="12">
    <source>
        <dbReference type="HAMAP-Rule" id="MF_01479"/>
    </source>
</evidence>
<feature type="binding site" evidence="12">
    <location>
        <position position="153"/>
    </location>
    <ligand>
        <name>[4Fe-4S] cluster</name>
        <dbReference type="ChEBI" id="CHEBI:49883"/>
    </ligand>
</feature>
<dbReference type="InterPro" id="IPR003482">
    <property type="entry name" value="Whib"/>
</dbReference>
<evidence type="ECO:0000256" key="10">
    <source>
        <dbReference type="ARBA" id="ARBA00023157"/>
    </source>
</evidence>
<protein>
    <recommendedName>
        <fullName evidence="12">Transcriptional regulator WhiB</fullName>
    </recommendedName>
</protein>
<evidence type="ECO:0000256" key="1">
    <source>
        <dbReference type="ARBA" id="ARBA00004496"/>
    </source>
</evidence>
<keyword evidence="5 12" id="KW-0479">Metal-binding</keyword>
<keyword evidence="9 12" id="KW-0238">DNA-binding</keyword>
<evidence type="ECO:0000256" key="6">
    <source>
        <dbReference type="ARBA" id="ARBA00023004"/>
    </source>
</evidence>
<feature type="binding site" evidence="12">
    <location>
        <position position="159"/>
    </location>
    <ligand>
        <name>[4Fe-4S] cluster</name>
        <dbReference type="ChEBI" id="CHEBI:49883"/>
    </ligand>
</feature>
<comment type="similarity">
    <text evidence="2 12">Belongs to the WhiB family.</text>
</comment>
<name>Q8FS04_COREF</name>
<dbReference type="PANTHER" id="PTHR38839:SF5">
    <property type="entry name" value="TRANSCRIPTIONAL REGULATOR WHID"/>
    <property type="match status" value="1"/>
</dbReference>
<evidence type="ECO:0000256" key="9">
    <source>
        <dbReference type="ARBA" id="ARBA00023125"/>
    </source>
</evidence>
<accession>Q8FS04</accession>
<keyword evidence="15" id="KW-1185">Reference proteome</keyword>
<dbReference type="EMBL" id="BA000035">
    <property type="protein sequence ID" value="BAC17414.1"/>
    <property type="molecule type" value="Genomic_DNA"/>
</dbReference>
<keyword evidence="6 12" id="KW-0408">Iron</keyword>
<dbReference type="GO" id="GO:0046872">
    <property type="term" value="F:metal ion binding"/>
    <property type="evidence" value="ECO:0007669"/>
    <property type="project" value="UniProtKB-KW"/>
</dbReference>
<evidence type="ECO:0000256" key="2">
    <source>
        <dbReference type="ARBA" id="ARBA00006597"/>
    </source>
</evidence>
<evidence type="ECO:0000256" key="3">
    <source>
        <dbReference type="ARBA" id="ARBA00022485"/>
    </source>
</evidence>
<comment type="PTM">
    <text evidence="12">Upon Fe-S cluster removal intramolecular disulfide bonds are formed.</text>
</comment>
<dbReference type="PROSITE" id="PS51674">
    <property type="entry name" value="4FE4S_WBL"/>
    <property type="match status" value="1"/>
</dbReference>
<dbReference type="HAMAP" id="MF_01479">
    <property type="entry name" value="WhiB"/>
    <property type="match status" value="1"/>
</dbReference>
<dbReference type="AlphaFoldDB" id="Q8FS04"/>
<comment type="cofactor">
    <cofactor evidence="12">
        <name>[4Fe-4S] cluster</name>
        <dbReference type="ChEBI" id="CHEBI:49883"/>
    </cofactor>
    <text evidence="12">Binds 1 [4Fe-4S] cluster per subunit. Following nitrosylation of the [4Fe-4S] cluster binds 1 [4Fe-8(NO)] cluster per subunit.</text>
</comment>
<dbReference type="PANTHER" id="PTHR38839">
    <property type="entry name" value="TRANSCRIPTIONAL REGULATOR WHID-RELATED"/>
    <property type="match status" value="1"/>
</dbReference>
<dbReference type="GO" id="GO:0051539">
    <property type="term" value="F:4 iron, 4 sulfur cluster binding"/>
    <property type="evidence" value="ECO:0007669"/>
    <property type="project" value="UniProtKB-UniRule"/>
</dbReference>
<comment type="subcellular location">
    <subcellularLocation>
        <location evidence="1 12">Cytoplasm</location>
    </subcellularLocation>
</comment>
<feature type="binding site" evidence="12">
    <location>
        <position position="120"/>
    </location>
    <ligand>
        <name>[4Fe-4S] cluster</name>
        <dbReference type="ChEBI" id="CHEBI:49883"/>
    </ligand>
</feature>
<dbReference type="GO" id="GO:0045892">
    <property type="term" value="P:negative regulation of DNA-templated transcription"/>
    <property type="evidence" value="ECO:0007669"/>
    <property type="project" value="TreeGrafter"/>
</dbReference>
<keyword evidence="10 12" id="KW-1015">Disulfide bond</keyword>
<comment type="function">
    <text evidence="12">Acts as a transcriptional regulator. Probably redox-responsive. The apo- but not holo-form probably binds DNA.</text>
</comment>
<keyword evidence="11 12" id="KW-0804">Transcription</keyword>
<reference evidence="14 15" key="1">
    <citation type="journal article" date="2003" name="Genome Res.">
        <title>Comparative complete genome sequence analysis of the amino acid replacements responsible for the thermostability of Corynebacterium efficiens.</title>
        <authorList>
            <person name="Nishio Y."/>
            <person name="Nakamura Y."/>
            <person name="Kawarabayasi Y."/>
            <person name="Usuda Y."/>
            <person name="Kimura E."/>
            <person name="Sugimoto S."/>
            <person name="Matsui K."/>
            <person name="Yamagishi A."/>
            <person name="Kikuchi H."/>
            <person name="Ikeo K."/>
            <person name="Gojobori T."/>
        </authorList>
    </citation>
    <scope>NUCLEOTIDE SEQUENCE [LARGE SCALE GENOMIC DNA]</scope>
    <source>
        <strain evidence="15">DSM 44549 / YS-314 / AJ 12310 / JCM 11189 / NBRC 100395</strain>
    </source>
</reference>
<dbReference type="InterPro" id="IPR034768">
    <property type="entry name" value="4FE4S_WBL"/>
</dbReference>
<evidence type="ECO:0000259" key="13">
    <source>
        <dbReference type="PROSITE" id="PS51674"/>
    </source>
</evidence>
<feature type="domain" description="4Fe-4S Wbl-type" evidence="13">
    <location>
        <begin position="119"/>
        <end position="183"/>
    </location>
</feature>
<evidence type="ECO:0000256" key="7">
    <source>
        <dbReference type="ARBA" id="ARBA00023014"/>
    </source>
</evidence>
<keyword evidence="7 12" id="KW-0411">Iron-sulfur</keyword>
<feature type="binding site" evidence="12">
    <location>
        <position position="150"/>
    </location>
    <ligand>
        <name>[4Fe-4S] cluster</name>
        <dbReference type="ChEBI" id="CHEBI:49883"/>
    </ligand>
</feature>
<sequence length="196" mass="21800">MGDLSLTGGHHHSEMPPKKPVYAGFICRGKEFTRHSPMAKRAGHLGYGLDSFPTNQHPAIIQPPAGHQVFIMAVNTVLSGTQPAICNANLLNREYMKMTLPHQLPGPNADFWDWQLQGSCRGEASDVFYHPDGERGRARQRRELRAKAICASCPVLQECRRHALAVAEPYGVWGGLSESERLTILRKIERKQPVAV</sequence>
<dbReference type="GO" id="GO:0045454">
    <property type="term" value="P:cell redox homeostasis"/>
    <property type="evidence" value="ECO:0007669"/>
    <property type="project" value="TreeGrafter"/>
</dbReference>
<evidence type="ECO:0000313" key="14">
    <source>
        <dbReference type="EMBL" id="BAC17414.1"/>
    </source>
</evidence>
<comment type="PTM">
    <text evidence="12">The Fe-S cluster can be nitrosylated by nitric oxide (NO).</text>
</comment>
<dbReference type="HOGENOM" id="CLU_1388214_0_0_11"/>
<dbReference type="Pfam" id="PF02467">
    <property type="entry name" value="Whib"/>
    <property type="match status" value="1"/>
</dbReference>
<dbReference type="GO" id="GO:0005737">
    <property type="term" value="C:cytoplasm"/>
    <property type="evidence" value="ECO:0007669"/>
    <property type="project" value="UniProtKB-SubCell"/>
</dbReference>
<evidence type="ECO:0000256" key="5">
    <source>
        <dbReference type="ARBA" id="ARBA00022723"/>
    </source>
</evidence>